<comment type="subcellular location">
    <subcellularLocation>
        <location evidence="1">Cytoplasm</location>
    </subcellularLocation>
</comment>
<protein>
    <recommendedName>
        <fullName evidence="15">UvrABC system protein A</fullName>
    </recommendedName>
    <alternativeName>
        <fullName evidence="16">Excinuclease ABC subunit A</fullName>
    </alternativeName>
</protein>
<evidence type="ECO:0000256" key="11">
    <source>
        <dbReference type="ARBA" id="ARBA00022881"/>
    </source>
</evidence>
<dbReference type="SUPFAM" id="SSF52540">
    <property type="entry name" value="P-loop containing nucleoside triphosphate hydrolases"/>
    <property type="match status" value="2"/>
</dbReference>
<dbReference type="EMBL" id="BMQV01000080">
    <property type="protein sequence ID" value="GGP71052.1"/>
    <property type="molecule type" value="Genomic_DNA"/>
</dbReference>
<keyword evidence="13" id="KW-0234">DNA repair</keyword>
<evidence type="ECO:0000259" key="17">
    <source>
        <dbReference type="PROSITE" id="PS50893"/>
    </source>
</evidence>
<keyword evidence="11" id="KW-0267">Excision nuclease</keyword>
<keyword evidence="8" id="KW-0863">Zinc-finger</keyword>
<name>A0ABQ2QB98_9GAMM</name>
<evidence type="ECO:0000256" key="12">
    <source>
        <dbReference type="ARBA" id="ARBA00023125"/>
    </source>
</evidence>
<dbReference type="InterPro" id="IPR017871">
    <property type="entry name" value="ABC_transporter-like_CS"/>
</dbReference>
<sequence>MKSINIINARQNNLKSVDIQIPRNQIVVFTGVSGSGKSSLVFETINAEAQRQLYDTLGTYAQSHLPKVPKPDCDLIENISPAIVIKQKRSLGSSRSTVGTTTEIYTYLRLLFSRIGTPLIGASSHFSFNSPEGMCLSCNGTGQIMDIDIDKMLDTSKSLNEGAILFPDFKVGGWQWKYIALAGQFDCDLPVNQFTQEDYQKLLYGFEENIAINTGDLRLDITYEGVIVKINRLYVHKNQDTLSKKKKQIIEQYLSVQDCHTCHGARLNQQALSVKINGYNIDQVSHFDIEHLKQFVDTIDEPHANTIIEQIDNKISHLIDIGLGYLSLSRDISTLSGGEAQRIKLAKQLGSSLTEMLYILDEPSVGLHPKDVHHLNNLLFSLRDKGNSVLVVEHDPDVIKIVDHVIDVGPKAGLNGGQIVFQGTYHELLTSEGATGKLLSQSTSIKSRVRQALSHFEIKNATANNLRNVNVNIPKGIMTCVTGVAGSGKSSLIHHEFLYRYPDAIVIDQSAVGQSERSNAATYTGLFDEIRKVYAKANNVKPSVFSFNSEGACSHCKGLGFVEMEMAFLDPIRTQCSECEGKRYNEATLKYQYQGLNIAELLELTIDKAVGLFNQEKITKRIKVLQQVGLGYLTMGQPLASLSGGECQRVKLSSELHKTGNVYVLDEPTTGLHVSDANKIIEILNELAARGNTVIIIEHNLDVMTQADWIIDVGPDGGDKGGQLMFEGTPKALIEESNSHTATYLQSYVRI</sequence>
<comment type="caution">
    <text evidence="18">The sequence shown here is derived from an EMBL/GenBank/DDBJ whole genome shotgun (WGS) entry which is preliminary data.</text>
</comment>
<keyword evidence="9" id="KW-0862">Zinc</keyword>
<keyword evidence="12" id="KW-0238">DNA-binding</keyword>
<evidence type="ECO:0000256" key="10">
    <source>
        <dbReference type="ARBA" id="ARBA00022840"/>
    </source>
</evidence>
<evidence type="ECO:0000256" key="6">
    <source>
        <dbReference type="ARBA" id="ARBA00022763"/>
    </source>
</evidence>
<dbReference type="CDD" id="cd03270">
    <property type="entry name" value="ABC_UvrA_I"/>
    <property type="match status" value="1"/>
</dbReference>
<dbReference type="PANTHER" id="PTHR43152:SF3">
    <property type="entry name" value="UVRABC SYSTEM PROTEIN A"/>
    <property type="match status" value="1"/>
</dbReference>
<dbReference type="InterPro" id="IPR003593">
    <property type="entry name" value="AAA+_ATPase"/>
</dbReference>
<keyword evidence="5" id="KW-0547">Nucleotide-binding</keyword>
<evidence type="ECO:0000256" key="7">
    <source>
        <dbReference type="ARBA" id="ARBA00022769"/>
    </source>
</evidence>
<dbReference type="PROSITE" id="PS50893">
    <property type="entry name" value="ABC_TRANSPORTER_2"/>
    <property type="match status" value="2"/>
</dbReference>
<dbReference type="SMART" id="SM00382">
    <property type="entry name" value="AAA"/>
    <property type="match status" value="2"/>
</dbReference>
<dbReference type="PROSITE" id="PS00211">
    <property type="entry name" value="ABC_TRANSPORTER_1"/>
    <property type="match status" value="2"/>
</dbReference>
<dbReference type="InterPro" id="IPR041552">
    <property type="entry name" value="UvrA_DNA-bd"/>
</dbReference>
<keyword evidence="10" id="KW-0067">ATP-binding</keyword>
<reference evidence="19" key="1">
    <citation type="journal article" date="2019" name="Int. J. Syst. Evol. Microbiol.">
        <title>The Global Catalogue of Microorganisms (GCM) 10K type strain sequencing project: providing services to taxonomists for standard genome sequencing and annotation.</title>
        <authorList>
            <consortium name="The Broad Institute Genomics Platform"/>
            <consortium name="The Broad Institute Genome Sequencing Center for Infectious Disease"/>
            <person name="Wu L."/>
            <person name="Ma J."/>
        </authorList>
    </citation>
    <scope>NUCLEOTIDE SEQUENCE [LARGE SCALE GENOMIC DNA]</scope>
    <source>
        <strain evidence="19">JCM 32304</strain>
    </source>
</reference>
<keyword evidence="7" id="KW-0228">DNA excision</keyword>
<proteinExistence type="inferred from homology"/>
<keyword evidence="3" id="KW-0479">Metal-binding</keyword>
<evidence type="ECO:0000256" key="13">
    <source>
        <dbReference type="ARBA" id="ARBA00023204"/>
    </source>
</evidence>
<evidence type="ECO:0000256" key="5">
    <source>
        <dbReference type="ARBA" id="ARBA00022741"/>
    </source>
</evidence>
<dbReference type="PANTHER" id="PTHR43152">
    <property type="entry name" value="UVRABC SYSTEM PROTEIN A"/>
    <property type="match status" value="1"/>
</dbReference>
<evidence type="ECO:0000256" key="8">
    <source>
        <dbReference type="ARBA" id="ARBA00022771"/>
    </source>
</evidence>
<evidence type="ECO:0000256" key="4">
    <source>
        <dbReference type="ARBA" id="ARBA00022737"/>
    </source>
</evidence>
<organism evidence="18 19">
    <name type="scientific">Shewanella saliphila</name>
    <dbReference type="NCBI Taxonomy" id="2282698"/>
    <lineage>
        <taxon>Bacteria</taxon>
        <taxon>Pseudomonadati</taxon>
        <taxon>Pseudomonadota</taxon>
        <taxon>Gammaproteobacteria</taxon>
        <taxon>Alteromonadales</taxon>
        <taxon>Shewanellaceae</taxon>
        <taxon>Shewanella</taxon>
    </lineage>
</organism>
<evidence type="ECO:0000256" key="16">
    <source>
        <dbReference type="ARBA" id="ARBA00042156"/>
    </source>
</evidence>
<feature type="domain" description="ABC transporter" evidence="17">
    <location>
        <begin position="105"/>
        <end position="441"/>
    </location>
</feature>
<feature type="domain" description="ABC transporter" evidence="17">
    <location>
        <begin position="449"/>
        <end position="746"/>
    </location>
</feature>
<keyword evidence="4" id="KW-0677">Repeat</keyword>
<keyword evidence="6" id="KW-0227">DNA damage</keyword>
<evidence type="ECO:0000256" key="15">
    <source>
        <dbReference type="ARBA" id="ARBA00039316"/>
    </source>
</evidence>
<evidence type="ECO:0000256" key="14">
    <source>
        <dbReference type="ARBA" id="ARBA00038000"/>
    </source>
</evidence>
<dbReference type="InterPro" id="IPR027417">
    <property type="entry name" value="P-loop_NTPase"/>
</dbReference>
<evidence type="ECO:0000256" key="1">
    <source>
        <dbReference type="ARBA" id="ARBA00004496"/>
    </source>
</evidence>
<evidence type="ECO:0000313" key="19">
    <source>
        <dbReference type="Proteomes" id="UP000654367"/>
    </source>
</evidence>
<dbReference type="Proteomes" id="UP000654367">
    <property type="component" value="Unassembled WGS sequence"/>
</dbReference>
<dbReference type="Gene3D" id="1.10.8.280">
    <property type="entry name" value="ABC transporter ATPase domain-like"/>
    <property type="match status" value="1"/>
</dbReference>
<evidence type="ECO:0000256" key="9">
    <source>
        <dbReference type="ARBA" id="ARBA00022833"/>
    </source>
</evidence>
<gene>
    <name evidence="18" type="ORF">GCM10009409_39180</name>
</gene>
<keyword evidence="2" id="KW-0963">Cytoplasm</keyword>
<dbReference type="Pfam" id="PF00005">
    <property type="entry name" value="ABC_tran"/>
    <property type="match status" value="1"/>
</dbReference>
<comment type="similarity">
    <text evidence="14">Belongs to the ABC transporter superfamily. UvrA family.</text>
</comment>
<evidence type="ECO:0000313" key="18">
    <source>
        <dbReference type="EMBL" id="GGP71052.1"/>
    </source>
</evidence>
<dbReference type="InterPro" id="IPR003439">
    <property type="entry name" value="ABC_transporter-like_ATP-bd"/>
</dbReference>
<accession>A0ABQ2QB98</accession>
<keyword evidence="19" id="KW-1185">Reference proteome</keyword>
<dbReference type="Gene3D" id="3.40.50.300">
    <property type="entry name" value="P-loop containing nucleotide triphosphate hydrolases"/>
    <property type="match status" value="3"/>
</dbReference>
<dbReference type="Gene3D" id="1.20.1580.10">
    <property type="entry name" value="ABC transporter ATPase like domain"/>
    <property type="match status" value="2"/>
</dbReference>
<evidence type="ECO:0000256" key="2">
    <source>
        <dbReference type="ARBA" id="ARBA00022490"/>
    </source>
</evidence>
<evidence type="ECO:0000256" key="3">
    <source>
        <dbReference type="ARBA" id="ARBA00022723"/>
    </source>
</evidence>
<dbReference type="Pfam" id="PF17755">
    <property type="entry name" value="UvrA_DNA-bind"/>
    <property type="match status" value="1"/>
</dbReference>